<dbReference type="SMART" id="SM00028">
    <property type="entry name" value="TPR"/>
    <property type="match status" value="6"/>
</dbReference>
<dbReference type="Pfam" id="PF14559">
    <property type="entry name" value="TPR_19"/>
    <property type="match status" value="1"/>
</dbReference>
<organism evidence="7 8">
    <name type="scientific">Eubacterium oxidoreducens</name>
    <dbReference type="NCBI Taxonomy" id="1732"/>
    <lineage>
        <taxon>Bacteria</taxon>
        <taxon>Bacillati</taxon>
        <taxon>Bacillota</taxon>
        <taxon>Clostridia</taxon>
        <taxon>Eubacteriales</taxon>
        <taxon>Eubacteriaceae</taxon>
        <taxon>Eubacterium</taxon>
    </lineage>
</organism>
<dbReference type="RefSeq" id="WP_090171703.1">
    <property type="nucleotide sequence ID" value="NZ_FMXR01000005.1"/>
</dbReference>
<dbReference type="GO" id="GO:0006620">
    <property type="term" value="P:post-translational protein targeting to endoplasmic reticulum membrane"/>
    <property type="evidence" value="ECO:0007669"/>
    <property type="project" value="TreeGrafter"/>
</dbReference>
<name>A0A1G6ACD6_EUBOX</name>
<dbReference type="STRING" id="1732.SAMN02910417_00421"/>
<dbReference type="SUPFAM" id="SSF48452">
    <property type="entry name" value="TPR-like"/>
    <property type="match status" value="2"/>
</dbReference>
<keyword evidence="6" id="KW-0812">Transmembrane</keyword>
<dbReference type="GO" id="GO:0016020">
    <property type="term" value="C:membrane"/>
    <property type="evidence" value="ECO:0007669"/>
    <property type="project" value="TreeGrafter"/>
</dbReference>
<keyword evidence="1" id="KW-0677">Repeat</keyword>
<dbReference type="InterPro" id="IPR019734">
    <property type="entry name" value="TPR_rpt"/>
</dbReference>
<keyword evidence="8" id="KW-1185">Reference proteome</keyword>
<dbReference type="PANTHER" id="PTHR45831">
    <property type="entry name" value="LD24721P"/>
    <property type="match status" value="1"/>
</dbReference>
<evidence type="ECO:0000256" key="3">
    <source>
        <dbReference type="PROSITE-ProRule" id="PRU00339"/>
    </source>
</evidence>
<feature type="repeat" description="TPR" evidence="3">
    <location>
        <begin position="410"/>
        <end position="443"/>
    </location>
</feature>
<evidence type="ECO:0000256" key="2">
    <source>
        <dbReference type="ARBA" id="ARBA00022803"/>
    </source>
</evidence>
<protein>
    <submittedName>
        <fullName evidence="7">TolA-binding protein</fullName>
    </submittedName>
</protein>
<gene>
    <name evidence="7" type="ORF">SAMN02910417_00421</name>
</gene>
<dbReference type="EMBL" id="FMXR01000005">
    <property type="protein sequence ID" value="SDB06094.1"/>
    <property type="molecule type" value="Genomic_DNA"/>
</dbReference>
<dbReference type="PROSITE" id="PS50005">
    <property type="entry name" value="TPR"/>
    <property type="match status" value="2"/>
</dbReference>
<dbReference type="OrthoDB" id="9791784at2"/>
<evidence type="ECO:0000313" key="8">
    <source>
        <dbReference type="Proteomes" id="UP000199228"/>
    </source>
</evidence>
<dbReference type="InterPro" id="IPR011990">
    <property type="entry name" value="TPR-like_helical_dom_sf"/>
</dbReference>
<dbReference type="AlphaFoldDB" id="A0A1G6ACD6"/>
<evidence type="ECO:0000256" key="6">
    <source>
        <dbReference type="SAM" id="Phobius"/>
    </source>
</evidence>
<feature type="coiled-coil region" evidence="4">
    <location>
        <begin position="279"/>
        <end position="320"/>
    </location>
</feature>
<evidence type="ECO:0000313" key="7">
    <source>
        <dbReference type="EMBL" id="SDB06094.1"/>
    </source>
</evidence>
<proteinExistence type="predicted"/>
<dbReference type="GO" id="GO:0060090">
    <property type="term" value="F:molecular adaptor activity"/>
    <property type="evidence" value="ECO:0007669"/>
    <property type="project" value="TreeGrafter"/>
</dbReference>
<accession>A0A1G6ACD6</accession>
<dbReference type="GO" id="GO:0072380">
    <property type="term" value="C:TRC complex"/>
    <property type="evidence" value="ECO:0007669"/>
    <property type="project" value="TreeGrafter"/>
</dbReference>
<dbReference type="Pfam" id="PF13432">
    <property type="entry name" value="TPR_16"/>
    <property type="match status" value="1"/>
</dbReference>
<dbReference type="InterPro" id="IPR047150">
    <property type="entry name" value="SGT"/>
</dbReference>
<keyword evidence="6" id="KW-0472">Membrane</keyword>
<evidence type="ECO:0000256" key="1">
    <source>
        <dbReference type="ARBA" id="ARBA00022737"/>
    </source>
</evidence>
<keyword evidence="4" id="KW-0175">Coiled coil</keyword>
<keyword evidence="6" id="KW-1133">Transmembrane helix</keyword>
<evidence type="ECO:0000256" key="4">
    <source>
        <dbReference type="SAM" id="Coils"/>
    </source>
</evidence>
<dbReference type="PANTHER" id="PTHR45831:SF2">
    <property type="entry name" value="LD24721P"/>
    <property type="match status" value="1"/>
</dbReference>
<dbReference type="Pfam" id="PF13174">
    <property type="entry name" value="TPR_6"/>
    <property type="match status" value="1"/>
</dbReference>
<evidence type="ECO:0000256" key="5">
    <source>
        <dbReference type="SAM" id="MobiDB-lite"/>
    </source>
</evidence>
<sequence>MKCYSCGATLGADIVCPNCGLQVKVYKKLMNTSNYYYNEALNRAAVRDLSGAVEDLQRSLKFNKNHTDARNLLGLIYYEMGEVVLAIGEWVISKNLNPNDNIADQYLKDVQNNQNQLDTVNKTIKKYNQALMYCHQGSYDLAIIQLKKVIAMNAHYVRAYQLLALLYIHEGEYQKARATLKSAFKIDAHNVTTLSYMKEVRKQLHLDGKKSPVGKKDDLVTYKSGNDTVIRPKMTFRETTAGMTILNIILGVIIGVLVTAFLVVPSVRQAAKTESNTAVSEANDTITTKDEKISSLEAEIESLEEKNTSLQEEVDSGDDKISSYDYLLQAYEAYEEKDLDSAAEALDNVNRKHLSEDAQTLYDTISEEVNEEKLSDLYSTGYSAYNKYNYEDAAEAFQEIVDIDEEYKDGYAVYYLAQSYRHLEKTQKAIKYYERVVELYPNTSRASTAESYIEELSEEDTEDTEDTEGTTTD</sequence>
<feature type="repeat" description="TPR" evidence="3">
    <location>
        <begin position="157"/>
        <end position="190"/>
    </location>
</feature>
<feature type="transmembrane region" description="Helical" evidence="6">
    <location>
        <begin position="241"/>
        <end position="264"/>
    </location>
</feature>
<dbReference type="Proteomes" id="UP000199228">
    <property type="component" value="Unassembled WGS sequence"/>
</dbReference>
<feature type="region of interest" description="Disordered" evidence="5">
    <location>
        <begin position="447"/>
        <end position="473"/>
    </location>
</feature>
<reference evidence="7 8" key="1">
    <citation type="submission" date="2016-10" db="EMBL/GenBank/DDBJ databases">
        <authorList>
            <person name="de Groot N.N."/>
        </authorList>
    </citation>
    <scope>NUCLEOTIDE SEQUENCE [LARGE SCALE GENOMIC DNA]</scope>
    <source>
        <strain evidence="7 8">DSM 3217</strain>
    </source>
</reference>
<dbReference type="Gene3D" id="1.25.40.10">
    <property type="entry name" value="Tetratricopeptide repeat domain"/>
    <property type="match status" value="3"/>
</dbReference>
<feature type="compositionally biased region" description="Acidic residues" evidence="5">
    <location>
        <begin position="452"/>
        <end position="473"/>
    </location>
</feature>
<keyword evidence="2 3" id="KW-0802">TPR repeat</keyword>